<feature type="transmembrane region" description="Helical" evidence="1">
    <location>
        <begin position="6"/>
        <end position="24"/>
    </location>
</feature>
<dbReference type="RefSeq" id="WP_104031180.1">
    <property type="nucleotide sequence ID" value="NZ_PRKQ01000005.1"/>
</dbReference>
<organism evidence="2 3">
    <name type="scientific">Brevibacillus laterosporus</name>
    <name type="common">Bacillus laterosporus</name>
    <dbReference type="NCBI Taxonomy" id="1465"/>
    <lineage>
        <taxon>Bacteria</taxon>
        <taxon>Bacillati</taxon>
        <taxon>Bacillota</taxon>
        <taxon>Bacilli</taxon>
        <taxon>Bacillales</taxon>
        <taxon>Paenibacillaceae</taxon>
        <taxon>Brevibacillus</taxon>
    </lineage>
</organism>
<sequence>MSINIGALSIATGAAFFWAFYKFYNPSSKKPASNDFIRSESIAKKEREIISKSSVHKIFYPLYQRIQQVNPLSKNSYEQLKFELEKSGEFNTRPEDIQIAQIANACIYPFFFLILSLFIAGNYKPFFISFGILSGYYMYRAPIRNLKQKKAKFEENKIQDFTRFVTIYLMQSSGNKTVYDALTETIVRSKKRVPALMHYLNQLEMDLHTKGPERALRDFSLKMRESYVDRFVNNVLLSIQQAGGDQKEINMRLRDTLIELQNQFVDNKIQKLKVKSREPVYISVLLMAIYMIVLLGASLLQVF</sequence>
<reference evidence="2 3" key="1">
    <citation type="submission" date="2018-02" db="EMBL/GenBank/DDBJ databases">
        <title>Comparative analysis of genomes of three Brevibacillus laterosporus strains producers of potent antimicrobials isolated from silage.</title>
        <authorList>
            <person name="Kojic M."/>
            <person name="Miljkovic M."/>
            <person name="Studholme D."/>
            <person name="Filipic B."/>
        </authorList>
    </citation>
    <scope>NUCLEOTIDE SEQUENCE [LARGE SCALE GENOMIC DNA]</scope>
    <source>
        <strain evidence="2 3">BGSP11</strain>
    </source>
</reference>
<evidence type="ECO:0000313" key="3">
    <source>
        <dbReference type="Proteomes" id="UP000239759"/>
    </source>
</evidence>
<dbReference type="EMBL" id="PRKQ01000005">
    <property type="protein sequence ID" value="PPB08881.1"/>
    <property type="molecule type" value="Genomic_DNA"/>
</dbReference>
<dbReference type="AlphaFoldDB" id="A0AAP8QGA8"/>
<name>A0AAP8QGA8_BRELA</name>
<accession>A0AAP8QGA8</accession>
<evidence type="ECO:0000313" key="2">
    <source>
        <dbReference type="EMBL" id="PPB08881.1"/>
    </source>
</evidence>
<keyword evidence="1" id="KW-1133">Transmembrane helix</keyword>
<feature type="transmembrane region" description="Helical" evidence="1">
    <location>
        <begin position="102"/>
        <end position="120"/>
    </location>
</feature>
<proteinExistence type="predicted"/>
<protein>
    <submittedName>
        <fullName evidence="2">Uncharacterized protein</fullName>
    </submittedName>
</protein>
<gene>
    <name evidence="2" type="ORF">C4A77_06230</name>
</gene>
<dbReference type="Proteomes" id="UP000239759">
    <property type="component" value="Unassembled WGS sequence"/>
</dbReference>
<keyword evidence="1" id="KW-0812">Transmembrane</keyword>
<keyword evidence="1" id="KW-0472">Membrane</keyword>
<comment type="caution">
    <text evidence="2">The sequence shown here is derived from an EMBL/GenBank/DDBJ whole genome shotgun (WGS) entry which is preliminary data.</text>
</comment>
<evidence type="ECO:0000256" key="1">
    <source>
        <dbReference type="SAM" id="Phobius"/>
    </source>
</evidence>
<feature type="transmembrane region" description="Helical" evidence="1">
    <location>
        <begin position="126"/>
        <end position="143"/>
    </location>
</feature>
<feature type="transmembrane region" description="Helical" evidence="1">
    <location>
        <begin position="280"/>
        <end position="300"/>
    </location>
</feature>